<dbReference type="Pfam" id="PF21743">
    <property type="entry name" value="PTM_DIR17_Tudor"/>
    <property type="match status" value="1"/>
</dbReference>
<evidence type="ECO:0000313" key="4">
    <source>
        <dbReference type="Proteomes" id="UP000636800"/>
    </source>
</evidence>
<evidence type="ECO:0000259" key="2">
    <source>
        <dbReference type="Pfam" id="PF21743"/>
    </source>
</evidence>
<dbReference type="CDD" id="cd20401">
    <property type="entry name" value="Tudor_AtPTM-like"/>
    <property type="match status" value="1"/>
</dbReference>
<evidence type="ECO:0000256" key="1">
    <source>
        <dbReference type="SAM" id="MobiDB-lite"/>
    </source>
</evidence>
<protein>
    <recommendedName>
        <fullName evidence="2">PTM/DIR17-like Tudor domain-containing protein</fullName>
    </recommendedName>
</protein>
<organism evidence="3 4">
    <name type="scientific">Vanilla planifolia</name>
    <name type="common">Vanilla</name>
    <dbReference type="NCBI Taxonomy" id="51239"/>
    <lineage>
        <taxon>Eukaryota</taxon>
        <taxon>Viridiplantae</taxon>
        <taxon>Streptophyta</taxon>
        <taxon>Embryophyta</taxon>
        <taxon>Tracheophyta</taxon>
        <taxon>Spermatophyta</taxon>
        <taxon>Magnoliopsida</taxon>
        <taxon>Liliopsida</taxon>
        <taxon>Asparagales</taxon>
        <taxon>Orchidaceae</taxon>
        <taxon>Vanilloideae</taxon>
        <taxon>Vanilleae</taxon>
        <taxon>Vanilla</taxon>
    </lineage>
</organism>
<dbReference type="OrthoDB" id="733624at2759"/>
<accession>A0A835Q3Y9</accession>
<feature type="compositionally biased region" description="Polar residues" evidence="1">
    <location>
        <begin position="290"/>
        <end position="301"/>
    </location>
</feature>
<dbReference type="EMBL" id="JADCNL010000010">
    <property type="protein sequence ID" value="KAG0463726.1"/>
    <property type="molecule type" value="Genomic_DNA"/>
</dbReference>
<name>A0A835Q3Y9_VANPL</name>
<proteinExistence type="predicted"/>
<keyword evidence="4" id="KW-1185">Reference proteome</keyword>
<dbReference type="PANTHER" id="PTHR37384:SF1">
    <property type="entry name" value="OS01G0835600 PROTEIN"/>
    <property type="match status" value="1"/>
</dbReference>
<sequence>MKLFKKEFIQIQKNSMNLLSTESEICRHVIERKAIVFKVLTSKESLLCPGIVSIIKDKPEHHCLQVLKGSSMESRAVFVINGEPAVVINGLPKAISGGMETIHGHNACGSRHANDPYFGEWLEGRKVKKLYKHQYHLGEVVKYDPQINCYIVVYEDGNSEDLQWNELKEVLLPLDINIPLKLLALQRCRHVKFFSDLKIASQMGKNNHVKSLMERTPDSFQFPVSKNPCKSLQNQEIVLSGSVEPTSFPSFEEFVQKPEENAVVVKDHRICARAKDGSDLFQKPSETKGLGSSENMNGNGNKQEKFLGSLRSLRRILRQTKMTRVGKQKMRKPSLIKTRKTKIKEHF</sequence>
<dbReference type="PANTHER" id="PTHR37384">
    <property type="entry name" value="OS01G0835600 PROTEIN"/>
    <property type="match status" value="1"/>
</dbReference>
<dbReference type="Proteomes" id="UP000636800">
    <property type="component" value="Chromosome 10"/>
</dbReference>
<dbReference type="InterPro" id="IPR047365">
    <property type="entry name" value="Tudor_AtPTM-like"/>
</dbReference>
<reference evidence="3 4" key="1">
    <citation type="journal article" date="2020" name="Nat. Food">
        <title>A phased Vanilla planifolia genome enables genetic improvement of flavour and production.</title>
        <authorList>
            <person name="Hasing T."/>
            <person name="Tang H."/>
            <person name="Brym M."/>
            <person name="Khazi F."/>
            <person name="Huang T."/>
            <person name="Chambers A.H."/>
        </authorList>
    </citation>
    <scope>NUCLEOTIDE SEQUENCE [LARGE SCALE GENOMIC DNA]</scope>
    <source>
        <tissue evidence="3">Leaf</tissue>
    </source>
</reference>
<comment type="caution">
    <text evidence="3">The sequence shown here is derived from an EMBL/GenBank/DDBJ whole genome shotgun (WGS) entry which is preliminary data.</text>
</comment>
<feature type="region of interest" description="Disordered" evidence="1">
    <location>
        <begin position="279"/>
        <end position="305"/>
    </location>
</feature>
<feature type="domain" description="PTM/DIR17-like Tudor" evidence="2">
    <location>
        <begin position="124"/>
        <end position="171"/>
    </location>
</feature>
<dbReference type="AlphaFoldDB" id="A0A835Q3Y9"/>
<evidence type="ECO:0000313" key="3">
    <source>
        <dbReference type="EMBL" id="KAG0463726.1"/>
    </source>
</evidence>
<gene>
    <name evidence="3" type="ORF">HPP92_019795</name>
</gene>